<protein>
    <recommendedName>
        <fullName evidence="3">PLD phosphodiesterase domain-containing protein</fullName>
    </recommendedName>
</protein>
<dbReference type="Gene3D" id="3.30.870.10">
    <property type="entry name" value="Endonuclease Chain A"/>
    <property type="match status" value="1"/>
</dbReference>
<name>A0A4P7UHL9_DESDE</name>
<reference evidence="1 2" key="1">
    <citation type="submission" date="2019-02" db="EMBL/GenBank/DDBJ databases">
        <title>Complete Genome Sequence of Desulfovibrio desulfuricans IC1, a Sulfonate Utilizing Anaerobe.</title>
        <authorList>
            <person name="Day L.A."/>
            <person name="De Leon K.B."/>
            <person name="Wall J.D."/>
        </authorList>
    </citation>
    <scope>NUCLEOTIDE SEQUENCE [LARGE SCALE GENOMIC DNA]</scope>
    <source>
        <strain evidence="1 2">IC1</strain>
    </source>
</reference>
<accession>A0A4P7UHL9</accession>
<organism evidence="1 2">
    <name type="scientific">Desulfovibrio desulfuricans</name>
    <dbReference type="NCBI Taxonomy" id="876"/>
    <lineage>
        <taxon>Bacteria</taxon>
        <taxon>Pseudomonadati</taxon>
        <taxon>Thermodesulfobacteriota</taxon>
        <taxon>Desulfovibrionia</taxon>
        <taxon>Desulfovibrionales</taxon>
        <taxon>Desulfovibrionaceae</taxon>
        <taxon>Desulfovibrio</taxon>
    </lineage>
</organism>
<dbReference type="EMBL" id="CP036295">
    <property type="protein sequence ID" value="QCC85786.1"/>
    <property type="molecule type" value="Genomic_DNA"/>
</dbReference>
<evidence type="ECO:0000313" key="1">
    <source>
        <dbReference type="EMBL" id="QCC85786.1"/>
    </source>
</evidence>
<gene>
    <name evidence="1" type="ORF">DDIC_07840</name>
</gene>
<proteinExistence type="predicted"/>
<dbReference type="CDD" id="cd09176">
    <property type="entry name" value="PLDc_unchar6"/>
    <property type="match status" value="1"/>
</dbReference>
<dbReference type="OrthoDB" id="369674at2"/>
<dbReference type="InterPro" id="IPR059166">
    <property type="entry name" value="PLD-like_cat"/>
</dbReference>
<dbReference type="AlphaFoldDB" id="A0A4P7UHL9"/>
<sequence length="604" mass="67285">MLNPTSDRLDYGRLLSPPYGYELVAAIGTTYSLDFSALIGVCIALELAEEPDSQLLKNPICLLQALRRAGDKVAVFCQAGQIQAPSDASSLYILLETIVYQVLLEKRKNHPVFHSFHPKFWLARYGNAQGDERWRLVILSRNLTFDRSWDVAVALDGEPGKDITPKNQPIIDFLGYLRSKLPKSASGKRKGALLGSLMSALPRVVFSAQSIDKFQDFEFIPVGVPNSNGGIYTMNETKLFSHSFQNLLIMSPFLSKELIKEFNTKPMQSNALKRVLVTRKEALSEFQANDCDKFAIYTMKNDIVNGEASLSEEPMETRQQDIHAKLYLWHEHSNSELYLGSMNASNSGRNGNVECMICLKSRSRWLNLEMLTTALFGADPDGPQNPFELTPLPPAQKQDANKTAALEKMIKALCHATPQASVREEDGTYTITLSFKDLESGEGLTVSPLLTKQTLAVSEQCQFSGLALLQLSEFYRVTAANEEVRISRTIKIPTLGIPKERDMAVFTSIVKNTGCFYQYISFLLSDDYLSTAVENENLKHPGKNSHGNSLPPGLYEEILQTAARTPDKLKEIGNVLTMIKSKDVIPSGFAELYDSLKRAVKIND</sequence>
<evidence type="ECO:0008006" key="3">
    <source>
        <dbReference type="Google" id="ProtNLM"/>
    </source>
</evidence>
<dbReference type="Proteomes" id="UP000297065">
    <property type="component" value="Chromosome"/>
</dbReference>
<evidence type="ECO:0000313" key="2">
    <source>
        <dbReference type="Proteomes" id="UP000297065"/>
    </source>
</evidence>
<dbReference type="RefSeq" id="WP_136399926.1">
    <property type="nucleotide sequence ID" value="NZ_CP036295.1"/>
</dbReference>